<evidence type="ECO:0000256" key="1">
    <source>
        <dbReference type="SAM" id="SignalP"/>
    </source>
</evidence>
<proteinExistence type="predicted"/>
<dbReference type="OrthoDB" id="637176at2"/>
<feature type="signal peptide" evidence="1">
    <location>
        <begin position="1"/>
        <end position="25"/>
    </location>
</feature>
<reference evidence="2 3" key="1">
    <citation type="submission" date="2018-06" db="EMBL/GenBank/DDBJ databases">
        <title>Genomic Encyclopedia of Archaeal and Bacterial Type Strains, Phase II (KMG-II): from individual species to whole genera.</title>
        <authorList>
            <person name="Goeker M."/>
        </authorList>
    </citation>
    <scope>NUCLEOTIDE SEQUENCE [LARGE SCALE GENOMIC DNA]</scope>
    <source>
        <strain evidence="2 3">T4</strain>
    </source>
</reference>
<dbReference type="SUPFAM" id="SSF48452">
    <property type="entry name" value="TPR-like"/>
    <property type="match status" value="1"/>
</dbReference>
<organism evidence="2 3">
    <name type="scientific">Algoriphagus aquaeductus</name>
    <dbReference type="NCBI Taxonomy" id="475299"/>
    <lineage>
        <taxon>Bacteria</taxon>
        <taxon>Pseudomonadati</taxon>
        <taxon>Bacteroidota</taxon>
        <taxon>Cytophagia</taxon>
        <taxon>Cytophagales</taxon>
        <taxon>Cyclobacteriaceae</taxon>
        <taxon>Algoriphagus</taxon>
    </lineage>
</organism>
<dbReference type="EMBL" id="QKTX01000015">
    <property type="protein sequence ID" value="PZV79086.1"/>
    <property type="molecule type" value="Genomic_DNA"/>
</dbReference>
<name>A0A326RMZ2_9BACT</name>
<dbReference type="SMART" id="SM00028">
    <property type="entry name" value="TPR"/>
    <property type="match status" value="1"/>
</dbReference>
<dbReference type="Gene3D" id="1.25.40.10">
    <property type="entry name" value="Tetratricopeptide repeat domain"/>
    <property type="match status" value="1"/>
</dbReference>
<dbReference type="AlphaFoldDB" id="A0A326RMZ2"/>
<dbReference type="RefSeq" id="WP_111394353.1">
    <property type="nucleotide sequence ID" value="NZ_QKTX01000015.1"/>
</dbReference>
<evidence type="ECO:0000313" key="2">
    <source>
        <dbReference type="EMBL" id="PZV79086.1"/>
    </source>
</evidence>
<protein>
    <submittedName>
        <fullName evidence="2">Uncharacterized protein</fullName>
    </submittedName>
</protein>
<evidence type="ECO:0000313" key="3">
    <source>
        <dbReference type="Proteomes" id="UP000248917"/>
    </source>
</evidence>
<accession>A0A326RMZ2</accession>
<dbReference type="Proteomes" id="UP000248917">
    <property type="component" value="Unassembled WGS sequence"/>
</dbReference>
<sequence length="692" mass="77522">MKNLFLAVMILFFGILLLGSAQVLAQERPPTKEELEKMMQELDPEAREMMKKMGIGVPDLNKLRTAISGSFDGSGEERIFPKKDEVRIAAAKKTVLKGVDLAPYLAKVHSAVSSKMGSEASNNASELFGMAGSPAEGAQIANGLWMFGSTAYAILVLGNTLQSDPNNPDYLNNYAAFLTMAGAEEAALPILKHLNTSYPKNSTVLNNMAQAWFGLGDIPEAEAYIDSALMLYPGHSQANLTKSVIEEKKGNKTEAAKALKESIKSGYSPEKEEKIKELGHQVTGKDITWTTELNEDPLGFGHMNWPDYPMNVQESEYLEGEWEAYRAEITKLSARYQQQFALAQNEYAIKIQERAIEMLNPQSNLHLPKKQMVFSSKIAAKMEYYDQENPDLELQRYEEQLANRDKLEEMLREIEDKHGLIYREAMKNIRDGEGSTDADRKAYCQTKDNLNNNLLRESNTLLRDENKKWIDYWRFAMSRRLNYLQYTLWPEEFELEKLRAMITWLGMIGGQEVRFAIPCEVPEEEEVLGLVSGKLGDFYDMTCKEKSEMNLIIGSVTIECNKMTTQLDSKFFKYTVKENMDTDQIIQGSVEIGLDWDLAKASELGPVKAELKGELYGFVEFDGNGVTDIGVKAGAKAAVGSNFISEDTNKATLGFVDDKSVTLIGTEARWGWNSGPSMEGKGILQGMTTKIN</sequence>
<comment type="caution">
    <text evidence="2">The sequence shown here is derived from an EMBL/GenBank/DDBJ whole genome shotgun (WGS) entry which is preliminary data.</text>
</comment>
<keyword evidence="3" id="KW-1185">Reference proteome</keyword>
<keyword evidence="1" id="KW-0732">Signal</keyword>
<feature type="chain" id="PRO_5016448041" evidence="1">
    <location>
        <begin position="26"/>
        <end position="692"/>
    </location>
</feature>
<gene>
    <name evidence="2" type="ORF">CLV31_11546</name>
</gene>
<dbReference type="InterPro" id="IPR019734">
    <property type="entry name" value="TPR_rpt"/>
</dbReference>
<dbReference type="InterPro" id="IPR011990">
    <property type="entry name" value="TPR-like_helical_dom_sf"/>
</dbReference>